<dbReference type="Ensembl" id="ENSCHIT00000032258.1">
    <property type="protein sequence ID" value="ENSCHIP00000024398.1"/>
    <property type="gene ID" value="ENSCHIG00000021593.1"/>
</dbReference>
<sequence length="73" mass="8169">MRLHHLLLALFFLVLSAGSGFTQGIINHRSCHRIKGVCAPDRCPRNMRQIGTCHGPPKAKTRPGPMRSQKLRP</sequence>
<keyword evidence="2" id="KW-0964">Secreted</keyword>
<evidence type="ECO:0000256" key="7">
    <source>
        <dbReference type="SAM" id="MobiDB-lite"/>
    </source>
</evidence>
<feature type="domain" description="Beta-defensin-like" evidence="9">
    <location>
        <begin position="27"/>
        <end position="56"/>
    </location>
</feature>
<keyword evidence="6" id="KW-1015">Disulfide bond</keyword>
<keyword evidence="11" id="KW-1185">Reference proteome</keyword>
<reference evidence="10 11" key="1">
    <citation type="submission" date="2016-04" db="EMBL/GenBank/DDBJ databases">
        <title>Polished mammalian reference genomes with single-molecule sequencing and chromosome conformation capture applied to the Capra hircus genome.</title>
        <authorList>
            <person name="Bickhart D.M."/>
            <person name="Koren S."/>
            <person name="Rosen B."/>
            <person name="Hastie A."/>
            <person name="Liachko I."/>
            <person name="Sullivan S.T."/>
            <person name="Burton J."/>
            <person name="Sayre B.L."/>
            <person name="Huson H.J."/>
            <person name="Lee J."/>
            <person name="Lam E."/>
            <person name="Kelley C.M."/>
            <person name="Hutchison J.L."/>
            <person name="Zhou Y."/>
            <person name="Sun J."/>
            <person name="Crisa A."/>
            <person name="Schwartz J.C."/>
            <person name="Hammond J.A."/>
            <person name="Schroeder S.G."/>
            <person name="Liu G.E."/>
            <person name="Dunham M."/>
            <person name="Shendure J."/>
            <person name="Sonstegard T.S."/>
            <person name="Phillippy A.M."/>
            <person name="Van Tassell C.P."/>
            <person name="Smith T.P."/>
        </authorList>
    </citation>
    <scope>NUCLEOTIDE SEQUENCE [LARGE SCALE GENOMIC DNA]</scope>
</reference>
<dbReference type="GO" id="GO:0042742">
    <property type="term" value="P:defense response to bacterium"/>
    <property type="evidence" value="ECO:0007669"/>
    <property type="project" value="UniProtKB-KW"/>
</dbReference>
<evidence type="ECO:0000259" key="9">
    <source>
        <dbReference type="Pfam" id="PF00711"/>
    </source>
</evidence>
<keyword evidence="5" id="KW-0044">Antibiotic</keyword>
<dbReference type="AlphaFoldDB" id="A0A452FJY0"/>
<evidence type="ECO:0000256" key="3">
    <source>
        <dbReference type="ARBA" id="ARBA00022529"/>
    </source>
</evidence>
<protein>
    <recommendedName>
        <fullName evidence="9">Beta-defensin-like domain-containing protein</fullName>
    </recommendedName>
</protein>
<dbReference type="GO" id="GO:0005615">
    <property type="term" value="C:extracellular space"/>
    <property type="evidence" value="ECO:0007669"/>
    <property type="project" value="TreeGrafter"/>
</dbReference>
<dbReference type="FunFam" id="3.10.360.10:FF:000001">
    <property type="entry name" value="Beta-defensin 1"/>
    <property type="match status" value="1"/>
</dbReference>
<evidence type="ECO:0000256" key="5">
    <source>
        <dbReference type="ARBA" id="ARBA00023022"/>
    </source>
</evidence>
<comment type="subcellular location">
    <subcellularLocation>
        <location evidence="1">Secreted</location>
    </subcellularLocation>
</comment>
<dbReference type="GO" id="GO:0031731">
    <property type="term" value="F:CCR6 chemokine receptor binding"/>
    <property type="evidence" value="ECO:0007669"/>
    <property type="project" value="TreeGrafter"/>
</dbReference>
<dbReference type="GO" id="GO:0042056">
    <property type="term" value="F:chemoattractant activity"/>
    <property type="evidence" value="ECO:0007669"/>
    <property type="project" value="TreeGrafter"/>
</dbReference>
<proteinExistence type="predicted"/>
<evidence type="ECO:0000256" key="6">
    <source>
        <dbReference type="ARBA" id="ARBA00023157"/>
    </source>
</evidence>
<evidence type="ECO:0000313" key="10">
    <source>
        <dbReference type="Ensembl" id="ENSCHIP00000024398.1"/>
    </source>
</evidence>
<dbReference type="Pfam" id="PF00711">
    <property type="entry name" value="Defensin_beta"/>
    <property type="match status" value="1"/>
</dbReference>
<keyword evidence="4" id="KW-0211">Defensin</keyword>
<dbReference type="SUPFAM" id="SSF57392">
    <property type="entry name" value="Defensin-like"/>
    <property type="match status" value="1"/>
</dbReference>
<feature type="signal peptide" evidence="8">
    <location>
        <begin position="1"/>
        <end position="24"/>
    </location>
</feature>
<feature type="chain" id="PRO_5019036383" description="Beta-defensin-like domain-containing protein" evidence="8">
    <location>
        <begin position="25"/>
        <end position="73"/>
    </location>
</feature>
<accession>A0A452FJY0</accession>
<reference evidence="10" key="2">
    <citation type="submission" date="2025-08" db="UniProtKB">
        <authorList>
            <consortium name="Ensembl"/>
        </authorList>
    </citation>
    <scope>IDENTIFICATION</scope>
</reference>
<reference evidence="10" key="3">
    <citation type="submission" date="2025-09" db="UniProtKB">
        <authorList>
            <consortium name="Ensembl"/>
        </authorList>
    </citation>
    <scope>IDENTIFICATION</scope>
</reference>
<dbReference type="Bgee" id="ENSCHIG00000021593">
    <property type="expression patterns" value="Expressed in ileum and 8 other cell types or tissues"/>
</dbReference>
<evidence type="ECO:0000313" key="11">
    <source>
        <dbReference type="Proteomes" id="UP000291000"/>
    </source>
</evidence>
<keyword evidence="3" id="KW-0929">Antimicrobial</keyword>
<dbReference type="InterPro" id="IPR001855">
    <property type="entry name" value="Defensin_beta-like"/>
</dbReference>
<evidence type="ECO:0000256" key="8">
    <source>
        <dbReference type="SAM" id="SignalP"/>
    </source>
</evidence>
<feature type="region of interest" description="Disordered" evidence="7">
    <location>
        <begin position="49"/>
        <end position="73"/>
    </location>
</feature>
<dbReference type="GO" id="GO:0060326">
    <property type="term" value="P:cell chemotaxis"/>
    <property type="evidence" value="ECO:0007669"/>
    <property type="project" value="TreeGrafter"/>
</dbReference>
<dbReference type="OMA" id="HRSCHRI"/>
<organism evidence="10 11">
    <name type="scientific">Capra hircus</name>
    <name type="common">Goat</name>
    <dbReference type="NCBI Taxonomy" id="9925"/>
    <lineage>
        <taxon>Eukaryota</taxon>
        <taxon>Metazoa</taxon>
        <taxon>Chordata</taxon>
        <taxon>Craniata</taxon>
        <taxon>Vertebrata</taxon>
        <taxon>Euteleostomi</taxon>
        <taxon>Mammalia</taxon>
        <taxon>Eutheria</taxon>
        <taxon>Laurasiatheria</taxon>
        <taxon>Artiodactyla</taxon>
        <taxon>Ruminantia</taxon>
        <taxon>Pecora</taxon>
        <taxon>Bovidae</taxon>
        <taxon>Caprinae</taxon>
        <taxon>Capra</taxon>
    </lineage>
</organism>
<evidence type="ECO:0000256" key="2">
    <source>
        <dbReference type="ARBA" id="ARBA00022525"/>
    </source>
</evidence>
<evidence type="ECO:0000256" key="1">
    <source>
        <dbReference type="ARBA" id="ARBA00004613"/>
    </source>
</evidence>
<dbReference type="EMBL" id="LWLT01000029">
    <property type="status" value="NOT_ANNOTATED_CDS"/>
    <property type="molecule type" value="Genomic_DNA"/>
</dbReference>
<dbReference type="STRING" id="9925.ENSCHIP00000024398"/>
<keyword evidence="8" id="KW-0732">Signal</keyword>
<dbReference type="PANTHER" id="PTHR20515:SF2">
    <property type="entry name" value="DEFENSIN BETA 4A"/>
    <property type="match status" value="1"/>
</dbReference>
<evidence type="ECO:0000256" key="4">
    <source>
        <dbReference type="ARBA" id="ARBA00022940"/>
    </source>
</evidence>
<dbReference type="Gene3D" id="3.10.360.10">
    <property type="entry name" value="Antimicrobial Peptide, Beta-defensin 2, Chain A"/>
    <property type="match status" value="1"/>
</dbReference>
<name>A0A452FJY0_CAPHI</name>
<dbReference type="Proteomes" id="UP000291000">
    <property type="component" value="Chromosome 27"/>
</dbReference>
<gene>
    <name evidence="10" type="primary">LOC100861169</name>
</gene>
<dbReference type="PANTHER" id="PTHR20515">
    <property type="entry name" value="BETA-DEFENSIN"/>
    <property type="match status" value="1"/>
</dbReference>